<keyword evidence="2" id="KW-1185">Reference proteome</keyword>
<reference evidence="1 2" key="1">
    <citation type="submission" date="2024-09" db="EMBL/GenBank/DDBJ databases">
        <title>Paenibacillus zeirhizospherea sp. nov., isolated from surface of the maize (Zea mays) roots in a horticulture field, Hungary.</title>
        <authorList>
            <person name="Marton D."/>
            <person name="Farkas M."/>
            <person name="Bedics A."/>
            <person name="Toth E."/>
            <person name="Tancsics A."/>
            <person name="Boka K."/>
            <person name="Marati G."/>
            <person name="Kriszt B."/>
            <person name="Cserhati M."/>
        </authorList>
    </citation>
    <scope>NUCLEOTIDE SEQUENCE [LARGE SCALE GENOMIC DNA]</scope>
    <source>
        <strain evidence="1 2">JCM 18446</strain>
    </source>
</reference>
<comment type="caution">
    <text evidence="1">The sequence shown here is derived from an EMBL/GenBank/DDBJ whole genome shotgun (WGS) entry which is preliminary data.</text>
</comment>
<organism evidence="1 2">
    <name type="scientific">Paenibacillus medicaginis</name>
    <dbReference type="NCBI Taxonomy" id="1470560"/>
    <lineage>
        <taxon>Bacteria</taxon>
        <taxon>Bacillati</taxon>
        <taxon>Bacillota</taxon>
        <taxon>Bacilli</taxon>
        <taxon>Bacillales</taxon>
        <taxon>Paenibacillaceae</taxon>
        <taxon>Paenibacillus</taxon>
    </lineage>
</organism>
<proteinExistence type="predicted"/>
<dbReference type="RefSeq" id="WP_375520762.1">
    <property type="nucleotide sequence ID" value="NZ_JBHIRY010000013.1"/>
</dbReference>
<gene>
    <name evidence="1" type="ORF">ACE5LO_14590</name>
</gene>
<evidence type="ECO:0000313" key="2">
    <source>
        <dbReference type="Proteomes" id="UP001580430"/>
    </source>
</evidence>
<sequence>MAVLRDRENQNRYIEYEFISHIPGDYEGSQLLLKYFTDSNLIREQKIGWTNLTIKHFIEMLKTFPNEADDGYFSHFEKHLEIKWMHEEQTDLYLIILMDIGTLFTLKASKEDMQIFGAQFEDELNNFL</sequence>
<dbReference type="Proteomes" id="UP001580430">
    <property type="component" value="Unassembled WGS sequence"/>
</dbReference>
<evidence type="ECO:0000313" key="1">
    <source>
        <dbReference type="EMBL" id="MFB5761622.1"/>
    </source>
</evidence>
<protein>
    <submittedName>
        <fullName evidence="1">Uncharacterized protein</fullName>
    </submittedName>
</protein>
<accession>A0ABV5C5N1</accession>
<dbReference type="EMBL" id="JBHIRY010000013">
    <property type="protein sequence ID" value="MFB5761622.1"/>
    <property type="molecule type" value="Genomic_DNA"/>
</dbReference>
<name>A0ABV5C5N1_9BACL</name>